<dbReference type="RefSeq" id="WP_046909062.1">
    <property type="nucleotide sequence ID" value="NZ_LAQS01000028.1"/>
</dbReference>
<protein>
    <submittedName>
        <fullName evidence="2">Uncharacterized protein</fullName>
    </submittedName>
</protein>
<evidence type="ECO:0000313" key="2">
    <source>
        <dbReference type="EMBL" id="KKZ72300.1"/>
    </source>
</evidence>
<reference evidence="2 3" key="1">
    <citation type="submission" date="2015-05" db="EMBL/GenBank/DDBJ databases">
        <title>Draft Genome assembly of Streptomyces showdoensis.</title>
        <authorList>
            <person name="Thapa K.K."/>
            <person name="Metsa-Ketela M."/>
        </authorList>
    </citation>
    <scope>NUCLEOTIDE SEQUENCE [LARGE SCALE GENOMIC DNA]</scope>
    <source>
        <strain evidence="2 3">ATCC 15227</strain>
    </source>
</reference>
<name>A0A2P2GLB2_STREW</name>
<dbReference type="Proteomes" id="UP000265325">
    <property type="component" value="Unassembled WGS sequence"/>
</dbReference>
<dbReference type="AlphaFoldDB" id="A0A2P2GLB2"/>
<dbReference type="EMBL" id="LAQS01000028">
    <property type="protein sequence ID" value="KKZ72300.1"/>
    <property type="molecule type" value="Genomic_DNA"/>
</dbReference>
<evidence type="ECO:0000256" key="1">
    <source>
        <dbReference type="SAM" id="Coils"/>
    </source>
</evidence>
<gene>
    <name evidence="2" type="ORF">VO63_19160</name>
</gene>
<organism evidence="2 3">
    <name type="scientific">Streptomyces showdoensis</name>
    <dbReference type="NCBI Taxonomy" id="68268"/>
    <lineage>
        <taxon>Bacteria</taxon>
        <taxon>Bacillati</taxon>
        <taxon>Actinomycetota</taxon>
        <taxon>Actinomycetes</taxon>
        <taxon>Kitasatosporales</taxon>
        <taxon>Streptomycetaceae</taxon>
        <taxon>Streptomyces</taxon>
    </lineage>
</organism>
<accession>A0A2P2GLB2</accession>
<comment type="caution">
    <text evidence="2">The sequence shown here is derived from an EMBL/GenBank/DDBJ whole genome shotgun (WGS) entry which is preliminary data.</text>
</comment>
<keyword evidence="1" id="KW-0175">Coiled coil</keyword>
<keyword evidence="3" id="KW-1185">Reference proteome</keyword>
<evidence type="ECO:0000313" key="3">
    <source>
        <dbReference type="Proteomes" id="UP000265325"/>
    </source>
</evidence>
<sequence>MAERAARARARAEQRDTLLILLARVDRLSSTEGALLAEYTHDELAASDHLRSTTQGQQRALQDRAEQLRAAEDAIREAEHDRDEALAQVAVLGHYLNAIRRELNGVPWPDLPHAVRQLAAEQAATRRLAEMARDRWDELTPSEVLTTLDHPKD</sequence>
<feature type="coiled-coil region" evidence="1">
    <location>
        <begin position="61"/>
        <end position="88"/>
    </location>
</feature>
<proteinExistence type="predicted"/>